<dbReference type="Pfam" id="PF00072">
    <property type="entry name" value="Response_reg"/>
    <property type="match status" value="1"/>
</dbReference>
<evidence type="ECO:0000313" key="7">
    <source>
        <dbReference type="Proteomes" id="UP000198508"/>
    </source>
</evidence>
<dbReference type="GO" id="GO:0006355">
    <property type="term" value="P:regulation of DNA-templated transcription"/>
    <property type="evidence" value="ECO:0007669"/>
    <property type="project" value="InterPro"/>
</dbReference>
<gene>
    <name evidence="6" type="ORF">SAMN05216313_12464</name>
</gene>
<dbReference type="PROSITE" id="PS50110">
    <property type="entry name" value="RESPONSE_REGULATORY"/>
    <property type="match status" value="1"/>
</dbReference>
<dbReference type="STRING" id="460384.SAMN05216313_12464"/>
<comment type="caution">
    <text evidence="4">Lacks conserved residue(s) required for the propagation of feature annotation.</text>
</comment>
<dbReference type="InterPro" id="IPR036388">
    <property type="entry name" value="WH-like_DNA-bd_sf"/>
</dbReference>
<dbReference type="Gene3D" id="3.40.50.2300">
    <property type="match status" value="1"/>
</dbReference>
<name>A0A1I0IWR9_9FIRM</name>
<dbReference type="GO" id="GO:0003677">
    <property type="term" value="F:DNA binding"/>
    <property type="evidence" value="ECO:0007669"/>
    <property type="project" value="UniProtKB-KW"/>
</dbReference>
<accession>A0A1I0IWR9</accession>
<dbReference type="InterPro" id="IPR001789">
    <property type="entry name" value="Sig_transdc_resp-reg_receiver"/>
</dbReference>
<dbReference type="PANTHER" id="PTHR35807:SF1">
    <property type="entry name" value="TRANSCRIPTIONAL REGULATOR REDD"/>
    <property type="match status" value="1"/>
</dbReference>
<reference evidence="7" key="1">
    <citation type="submission" date="2016-10" db="EMBL/GenBank/DDBJ databases">
        <authorList>
            <person name="Varghese N."/>
            <person name="Submissions S."/>
        </authorList>
    </citation>
    <scope>NUCLEOTIDE SEQUENCE [LARGE SCALE GENOMIC DNA]</scope>
    <source>
        <strain evidence="7">NLAE-zl-G277</strain>
    </source>
</reference>
<evidence type="ECO:0000313" key="6">
    <source>
        <dbReference type="EMBL" id="SEU01770.1"/>
    </source>
</evidence>
<dbReference type="SUPFAM" id="SSF46894">
    <property type="entry name" value="C-terminal effector domain of the bipartite response regulators"/>
    <property type="match status" value="1"/>
</dbReference>
<dbReference type="SUPFAM" id="SSF52172">
    <property type="entry name" value="CheY-like"/>
    <property type="match status" value="1"/>
</dbReference>
<keyword evidence="7" id="KW-1185">Reference proteome</keyword>
<evidence type="ECO:0000256" key="2">
    <source>
        <dbReference type="ARBA" id="ARBA00023125"/>
    </source>
</evidence>
<dbReference type="Gene3D" id="1.10.10.10">
    <property type="entry name" value="Winged helix-like DNA-binding domain superfamily/Winged helix DNA-binding domain"/>
    <property type="match status" value="1"/>
</dbReference>
<sequence length="271" mass="30505">MWICKGSEYLVNCMIVDNDPFAVRKLAEILEMISPGQRICSFGEPETALEYGAKSQVDIAFLETRLGGMNGLLLAVRLRELQPKLQVIFVTGRPEYAVDAFRIHAAGYLLKPVQPEDVRRQLSFLYGEAGGGKRVRVQTFGGFEVFVDGSPLLFKRSKAKELLAYLVDRRGASVSNSDARTILWEDGVDSISQKSYFRTIVTELRAALKRAGAEEILVRGYNSLAIVPELLDCDSYRFLEGDLRAVSLYRHDYMPGYSWAEFSVGELERRL</sequence>
<comment type="function">
    <text evidence="3">May play the central regulatory role in sporulation. It may be an element of the effector pathway responsible for the activation of sporulation genes in response to nutritional stress. Spo0A may act in concert with spo0H (a sigma factor) to control the expression of some genes that are critical to the sporulation process.</text>
</comment>
<proteinExistence type="predicted"/>
<dbReference type="InterPro" id="IPR051677">
    <property type="entry name" value="AfsR-DnrI-RedD_regulator"/>
</dbReference>
<evidence type="ECO:0000256" key="1">
    <source>
        <dbReference type="ARBA" id="ARBA00018672"/>
    </source>
</evidence>
<protein>
    <recommendedName>
        <fullName evidence="1">Stage 0 sporulation protein A homolog</fullName>
    </recommendedName>
</protein>
<dbReference type="Proteomes" id="UP000198508">
    <property type="component" value="Unassembled WGS sequence"/>
</dbReference>
<dbReference type="InterPro" id="IPR011006">
    <property type="entry name" value="CheY-like_superfamily"/>
</dbReference>
<dbReference type="PANTHER" id="PTHR35807">
    <property type="entry name" value="TRANSCRIPTIONAL REGULATOR REDD-RELATED"/>
    <property type="match status" value="1"/>
</dbReference>
<dbReference type="AlphaFoldDB" id="A0A1I0IWR9"/>
<feature type="domain" description="Response regulatory" evidence="5">
    <location>
        <begin position="12"/>
        <end position="126"/>
    </location>
</feature>
<evidence type="ECO:0000256" key="3">
    <source>
        <dbReference type="ARBA" id="ARBA00024867"/>
    </source>
</evidence>
<evidence type="ECO:0000259" key="5">
    <source>
        <dbReference type="PROSITE" id="PS50110"/>
    </source>
</evidence>
<organism evidence="6 7">
    <name type="scientific">Enterocloster lavalensis</name>
    <dbReference type="NCBI Taxonomy" id="460384"/>
    <lineage>
        <taxon>Bacteria</taxon>
        <taxon>Bacillati</taxon>
        <taxon>Bacillota</taxon>
        <taxon>Clostridia</taxon>
        <taxon>Lachnospirales</taxon>
        <taxon>Lachnospiraceae</taxon>
        <taxon>Enterocloster</taxon>
    </lineage>
</organism>
<keyword evidence="2" id="KW-0238">DNA-binding</keyword>
<dbReference type="InterPro" id="IPR016032">
    <property type="entry name" value="Sig_transdc_resp-reg_C-effctor"/>
</dbReference>
<dbReference type="EMBL" id="FOIM01000024">
    <property type="protein sequence ID" value="SEU01770.1"/>
    <property type="molecule type" value="Genomic_DNA"/>
</dbReference>
<dbReference type="GO" id="GO:0000160">
    <property type="term" value="P:phosphorelay signal transduction system"/>
    <property type="evidence" value="ECO:0007669"/>
    <property type="project" value="InterPro"/>
</dbReference>
<evidence type="ECO:0000256" key="4">
    <source>
        <dbReference type="PROSITE-ProRule" id="PRU00169"/>
    </source>
</evidence>
<dbReference type="SMART" id="SM00448">
    <property type="entry name" value="REC"/>
    <property type="match status" value="1"/>
</dbReference>